<evidence type="ECO:0000259" key="6">
    <source>
        <dbReference type="Pfam" id="PF01494"/>
    </source>
</evidence>
<evidence type="ECO:0000313" key="7">
    <source>
        <dbReference type="EMBL" id="CZR61855.1"/>
    </source>
</evidence>
<dbReference type="InterPro" id="IPR002938">
    <property type="entry name" value="FAD-bd"/>
</dbReference>
<dbReference type="PRINTS" id="PR00420">
    <property type="entry name" value="RNGMNOXGNASE"/>
</dbReference>
<evidence type="ECO:0000256" key="4">
    <source>
        <dbReference type="ARBA" id="ARBA00023002"/>
    </source>
</evidence>
<dbReference type="EMBL" id="FJOG01000019">
    <property type="protein sequence ID" value="CZR61855.1"/>
    <property type="molecule type" value="Genomic_DNA"/>
</dbReference>
<evidence type="ECO:0000256" key="5">
    <source>
        <dbReference type="ARBA" id="ARBA00023033"/>
    </source>
</evidence>
<keyword evidence="8" id="KW-1185">Reference proteome</keyword>
<dbReference type="InterPro" id="IPR050493">
    <property type="entry name" value="FAD-dep_Monooxygenase_BioMet"/>
</dbReference>
<dbReference type="GO" id="GO:0004497">
    <property type="term" value="F:monooxygenase activity"/>
    <property type="evidence" value="ECO:0007669"/>
    <property type="project" value="UniProtKB-KW"/>
</dbReference>
<dbReference type="Proteomes" id="UP000184330">
    <property type="component" value="Unassembled WGS sequence"/>
</dbReference>
<keyword evidence="2" id="KW-0285">Flavoprotein</keyword>
<evidence type="ECO:0000256" key="1">
    <source>
        <dbReference type="ARBA" id="ARBA00007992"/>
    </source>
</evidence>
<dbReference type="PANTHER" id="PTHR13789">
    <property type="entry name" value="MONOOXYGENASE"/>
    <property type="match status" value="1"/>
</dbReference>
<dbReference type="GO" id="GO:0071949">
    <property type="term" value="F:FAD binding"/>
    <property type="evidence" value="ECO:0007669"/>
    <property type="project" value="InterPro"/>
</dbReference>
<name>A0A1L7XA00_9HELO</name>
<feature type="domain" description="FAD-binding" evidence="6">
    <location>
        <begin position="26"/>
        <end position="348"/>
    </location>
</feature>
<comment type="similarity">
    <text evidence="1">Belongs to the paxM FAD-dependent monooxygenase family.</text>
</comment>
<gene>
    <name evidence="7" type="ORF">PAC_11752</name>
</gene>
<keyword evidence="4" id="KW-0560">Oxidoreductase</keyword>
<keyword evidence="3" id="KW-0274">FAD</keyword>
<dbReference type="InterPro" id="IPR036188">
    <property type="entry name" value="FAD/NAD-bd_sf"/>
</dbReference>
<dbReference type="PANTHER" id="PTHR13789:SF261">
    <property type="entry name" value="HYDROXYLASE, PUTATIVE (AFU_ORTHOLOGUE AFUA_7G00590)-RELATED"/>
    <property type="match status" value="1"/>
</dbReference>
<reference evidence="7 8" key="1">
    <citation type="submission" date="2016-03" db="EMBL/GenBank/DDBJ databases">
        <authorList>
            <person name="Ploux O."/>
        </authorList>
    </citation>
    <scope>NUCLEOTIDE SEQUENCE [LARGE SCALE GENOMIC DNA]</scope>
    <source>
        <strain evidence="7 8">UAMH 11012</strain>
    </source>
</reference>
<evidence type="ECO:0000256" key="3">
    <source>
        <dbReference type="ARBA" id="ARBA00022827"/>
    </source>
</evidence>
<dbReference type="Gene3D" id="3.50.50.60">
    <property type="entry name" value="FAD/NAD(P)-binding domain"/>
    <property type="match status" value="1"/>
</dbReference>
<dbReference type="STRING" id="576137.A0A1L7XA00"/>
<organism evidence="7 8">
    <name type="scientific">Phialocephala subalpina</name>
    <dbReference type="NCBI Taxonomy" id="576137"/>
    <lineage>
        <taxon>Eukaryota</taxon>
        <taxon>Fungi</taxon>
        <taxon>Dikarya</taxon>
        <taxon>Ascomycota</taxon>
        <taxon>Pezizomycotina</taxon>
        <taxon>Leotiomycetes</taxon>
        <taxon>Helotiales</taxon>
        <taxon>Mollisiaceae</taxon>
        <taxon>Phialocephala</taxon>
        <taxon>Phialocephala fortinii species complex</taxon>
    </lineage>
</organism>
<accession>A0A1L7XA00</accession>
<evidence type="ECO:0000313" key="8">
    <source>
        <dbReference type="Proteomes" id="UP000184330"/>
    </source>
</evidence>
<dbReference type="OrthoDB" id="1047367at2759"/>
<dbReference type="AlphaFoldDB" id="A0A1L7XA00"/>
<evidence type="ECO:0000256" key="2">
    <source>
        <dbReference type="ARBA" id="ARBA00022630"/>
    </source>
</evidence>
<dbReference type="Pfam" id="PF01494">
    <property type="entry name" value="FAD_binding_3"/>
    <property type="match status" value="1"/>
</dbReference>
<proteinExistence type="inferred from homology"/>
<keyword evidence="5 7" id="KW-0503">Monooxygenase</keyword>
<sequence>MNGTTTHTNGSSHSDINSDSTPHPFKIIIAGAGIGGLFASICLATAGHSVTIYESSRFALETGAAIHLAPNVNGLLRKYGIFPEAFGAVTCEWLSQLKPDGSTVFLHDLRPLGKVYPYPWQLVHRIDLHNALKEKARSLGVEIKLQSRVKGADCEKTSLVLESGEVVEGDLVIGADGVHSVLRNSVLGYDTLPKPSGTSAFRFLIPTSEIKSDPRTAHFVERAGELAMVYGDERRLVMYPCRDNTELNFAAMIPDHESGATEGDWNQAGSKETLLKLFDAFSDDTKALLEKAPPETVKLWKLLDHDALPNWTRGNVVLMGDAAHPFLPHQGQGGAQALEDGAALGALLPLGTLHSDILYRLELYTSSRCERATVIQNYSRDSGLPIKGETHVKREIMNPMQFTEYNFRHDAFDHAASLLKTKSEDGVAQ</sequence>
<dbReference type="SUPFAM" id="SSF51905">
    <property type="entry name" value="FAD/NAD(P)-binding domain"/>
    <property type="match status" value="1"/>
</dbReference>
<protein>
    <submittedName>
        <fullName evidence="7">Related to salicylate 1-monooxygenase</fullName>
    </submittedName>
</protein>
<dbReference type="SUPFAM" id="SSF54373">
    <property type="entry name" value="FAD-linked reductases, C-terminal domain"/>
    <property type="match status" value="1"/>
</dbReference>